<sequence length="850" mass="98177">MSGADQKLPQKEASLFKKVLRAYEQKQYKTGLKYAKQILQNPKCERHGETLCMKGLLLNYLGKKEEALDKVKRGLKCNLQSHVCWHVYGLVHRSEKEFGTAIKAYVNSLRIEKDNQTVLKDLAILQVHIRDFEGFCDTRHKLLIQNGGRRGSWIGYALACHLLNDYETALQVLSTCRGTEGDPNTPPNRPDPAASEMRCYELHLLIEAGHKEEALSFIESQSKNIVDKVWLWQTKAELLIEFNRRSEAQRLYTQLLASNPDNIAYVEGLEKCIEVFSSEAKLELYRQLKEKHNRSQIILIRTMSILPIGPELEGLLDKFLRKNLNKGMPPLWNTLKFMCASDPKKAILVDKLATGYLLNLEQNCKFHPDDREFEPPTTYSWTLYFLAGLRDWQEKHSSALELINKLIEHTPTHIEAYMLKARTMKRAGDPIEAAKVIDEGRSLDTADRFINNKCAKYLLRADQVDLAIERMTEFIREGRSTLEHLDDYQTSWFQIELARTYIRQDKRGHALRCCHQIAGHFEDFFEDQLDFHAYCIRKTTLTSYVSLLRFEDNLRSHKFYFQAAIMAIEIYVSLHDRAYQSQSEEFDEHMTQDMIKKKKKKQLKEQAKNKQKSKTASQDVGKNDSISDDKEQDKFEPSKLASTADPLGEAMKFITPLQNFAIGRIETHTHAYEVYKRKHKYLLMAQAIKRGMKIDPDNPAIHTCIIDFVLQISSLPDMDNTLITKIIFMEKSKMLAGSDPFTYTNEYLSKHQFSLPHIVAGIQSMHQLQPDNLEQNLENIITLDDDLQGITLEICVKVCKLLESKTFGQCTTQLKEYREKCRKLYPLAPCFNPIPPLANSVEPPKIEHVN</sequence>
<evidence type="ECO:0000256" key="3">
    <source>
        <dbReference type="SAM" id="MobiDB-lite"/>
    </source>
</evidence>
<dbReference type="AlphaFoldDB" id="A0AAV7K766"/>
<dbReference type="SUPFAM" id="SSF48452">
    <property type="entry name" value="TPR-like"/>
    <property type="match status" value="2"/>
</dbReference>
<dbReference type="GO" id="GO:0031415">
    <property type="term" value="C:NatA complex"/>
    <property type="evidence" value="ECO:0007669"/>
    <property type="project" value="TreeGrafter"/>
</dbReference>
<evidence type="ECO:0000256" key="1">
    <source>
        <dbReference type="ARBA" id="ARBA00022737"/>
    </source>
</evidence>
<dbReference type="InterPro" id="IPR019734">
    <property type="entry name" value="TPR_rpt"/>
</dbReference>
<dbReference type="PANTHER" id="PTHR22767">
    <property type="entry name" value="N-TERMINAL ACETYLTRANSFERASE-RELATED"/>
    <property type="match status" value="1"/>
</dbReference>
<proteinExistence type="predicted"/>
<dbReference type="PANTHER" id="PTHR22767:SF2">
    <property type="entry name" value="N(ALPHA)-ACETYLTRANSFERASE 15_16, ISOFORM A"/>
    <property type="match status" value="1"/>
</dbReference>
<keyword evidence="5" id="KW-1185">Reference proteome</keyword>
<dbReference type="InterPro" id="IPR011990">
    <property type="entry name" value="TPR-like_helical_dom_sf"/>
</dbReference>
<dbReference type="Gene3D" id="1.25.40.1040">
    <property type="match status" value="1"/>
</dbReference>
<organism evidence="4 5">
    <name type="scientific">Oopsacas minuta</name>
    <dbReference type="NCBI Taxonomy" id="111878"/>
    <lineage>
        <taxon>Eukaryota</taxon>
        <taxon>Metazoa</taxon>
        <taxon>Porifera</taxon>
        <taxon>Hexactinellida</taxon>
        <taxon>Hexasterophora</taxon>
        <taxon>Lyssacinosida</taxon>
        <taxon>Leucopsacidae</taxon>
        <taxon>Oopsacas</taxon>
    </lineage>
</organism>
<reference evidence="4 5" key="1">
    <citation type="journal article" date="2023" name="BMC Biol.">
        <title>The compact genome of the sponge Oopsacas minuta (Hexactinellida) is lacking key metazoan core genes.</title>
        <authorList>
            <person name="Santini S."/>
            <person name="Schenkelaars Q."/>
            <person name="Jourda C."/>
            <person name="Duchesne M."/>
            <person name="Belahbib H."/>
            <person name="Rocher C."/>
            <person name="Selva M."/>
            <person name="Riesgo A."/>
            <person name="Vervoort M."/>
            <person name="Leys S.P."/>
            <person name="Kodjabachian L."/>
            <person name="Le Bivic A."/>
            <person name="Borchiellini C."/>
            <person name="Claverie J.M."/>
            <person name="Renard E."/>
        </authorList>
    </citation>
    <scope>NUCLEOTIDE SEQUENCE [LARGE SCALE GENOMIC DNA]</scope>
    <source>
        <strain evidence="4">SPO-2</strain>
    </source>
</reference>
<dbReference type="InterPro" id="IPR021183">
    <property type="entry name" value="NatA_aux_su"/>
</dbReference>
<dbReference type="PIRSF" id="PIRSF000422">
    <property type="entry name" value="N-terminal-AcTrfase-A_aux_su"/>
    <property type="match status" value="1"/>
</dbReference>
<keyword evidence="1" id="KW-0677">Repeat</keyword>
<evidence type="ECO:0000313" key="4">
    <source>
        <dbReference type="EMBL" id="KAI6656907.1"/>
    </source>
</evidence>
<keyword evidence="2" id="KW-0802">TPR repeat</keyword>
<accession>A0AAV7K766</accession>
<evidence type="ECO:0000256" key="2">
    <source>
        <dbReference type="ARBA" id="ARBA00022803"/>
    </source>
</evidence>
<dbReference type="EMBL" id="JAKMXF010000133">
    <property type="protein sequence ID" value="KAI6656907.1"/>
    <property type="molecule type" value="Genomic_DNA"/>
</dbReference>
<feature type="region of interest" description="Disordered" evidence="3">
    <location>
        <begin position="589"/>
        <end position="641"/>
    </location>
</feature>
<name>A0AAV7K766_9METZ</name>
<gene>
    <name evidence="4" type="ORF">LOD99_16209</name>
</gene>
<dbReference type="Gene3D" id="1.25.40.1010">
    <property type="match status" value="1"/>
</dbReference>
<feature type="compositionally biased region" description="Basic and acidic residues" evidence="3">
    <location>
        <begin position="621"/>
        <end position="637"/>
    </location>
</feature>
<evidence type="ECO:0000313" key="5">
    <source>
        <dbReference type="Proteomes" id="UP001165289"/>
    </source>
</evidence>
<protein>
    <submittedName>
        <fullName evidence="4">N-alpha-acetyltransferase 15, NatA auxiliary subunit-like</fullName>
    </submittedName>
</protein>
<dbReference type="Pfam" id="PF12569">
    <property type="entry name" value="NatA_aux_su"/>
    <property type="match status" value="1"/>
</dbReference>
<dbReference type="SMART" id="SM00028">
    <property type="entry name" value="TPR"/>
    <property type="match status" value="6"/>
</dbReference>
<dbReference type="Proteomes" id="UP001165289">
    <property type="component" value="Unassembled WGS sequence"/>
</dbReference>
<comment type="caution">
    <text evidence="4">The sequence shown here is derived from an EMBL/GenBank/DDBJ whole genome shotgun (WGS) entry which is preliminary data.</text>
</comment>